<dbReference type="OrthoDB" id="191139at2759"/>
<dbReference type="PANTHER" id="PTHR24320">
    <property type="entry name" value="RETINOL DEHYDROGENASE"/>
    <property type="match status" value="1"/>
</dbReference>
<dbReference type="InterPro" id="IPR002347">
    <property type="entry name" value="SDR_fam"/>
</dbReference>
<dbReference type="PRINTS" id="PR00081">
    <property type="entry name" value="GDHRDH"/>
</dbReference>
<protein>
    <submittedName>
        <fullName evidence="3">NAD(P)-binding protein</fullName>
    </submittedName>
</protein>
<dbReference type="AlphaFoldDB" id="A0A9P4MU12"/>
<dbReference type="InterPro" id="IPR036291">
    <property type="entry name" value="NAD(P)-bd_dom_sf"/>
</dbReference>
<dbReference type="Pfam" id="PF00106">
    <property type="entry name" value="adh_short"/>
    <property type="match status" value="1"/>
</dbReference>
<organism evidence="3 4">
    <name type="scientific">Delitschia confertaspora ATCC 74209</name>
    <dbReference type="NCBI Taxonomy" id="1513339"/>
    <lineage>
        <taxon>Eukaryota</taxon>
        <taxon>Fungi</taxon>
        <taxon>Dikarya</taxon>
        <taxon>Ascomycota</taxon>
        <taxon>Pezizomycotina</taxon>
        <taxon>Dothideomycetes</taxon>
        <taxon>Pleosporomycetidae</taxon>
        <taxon>Pleosporales</taxon>
        <taxon>Delitschiaceae</taxon>
        <taxon>Delitschia</taxon>
    </lineage>
</organism>
<proteinExistence type="inferred from homology"/>
<accession>A0A9P4MU12</accession>
<evidence type="ECO:0000313" key="4">
    <source>
        <dbReference type="Proteomes" id="UP000799536"/>
    </source>
</evidence>
<keyword evidence="2" id="KW-0560">Oxidoreductase</keyword>
<dbReference type="Proteomes" id="UP000799536">
    <property type="component" value="Unassembled WGS sequence"/>
</dbReference>
<name>A0A9P4MU12_9PLEO</name>
<dbReference type="Gene3D" id="3.40.50.720">
    <property type="entry name" value="NAD(P)-binding Rossmann-like Domain"/>
    <property type="match status" value="1"/>
</dbReference>
<evidence type="ECO:0000313" key="3">
    <source>
        <dbReference type="EMBL" id="KAF2199628.1"/>
    </source>
</evidence>
<reference evidence="3" key="1">
    <citation type="journal article" date="2020" name="Stud. Mycol.">
        <title>101 Dothideomycetes genomes: a test case for predicting lifestyles and emergence of pathogens.</title>
        <authorList>
            <person name="Haridas S."/>
            <person name="Albert R."/>
            <person name="Binder M."/>
            <person name="Bloem J."/>
            <person name="Labutti K."/>
            <person name="Salamov A."/>
            <person name="Andreopoulos B."/>
            <person name="Baker S."/>
            <person name="Barry K."/>
            <person name="Bills G."/>
            <person name="Bluhm B."/>
            <person name="Cannon C."/>
            <person name="Castanera R."/>
            <person name="Culley D."/>
            <person name="Daum C."/>
            <person name="Ezra D."/>
            <person name="Gonzalez J."/>
            <person name="Henrissat B."/>
            <person name="Kuo A."/>
            <person name="Liang C."/>
            <person name="Lipzen A."/>
            <person name="Lutzoni F."/>
            <person name="Magnuson J."/>
            <person name="Mondo S."/>
            <person name="Nolan M."/>
            <person name="Ohm R."/>
            <person name="Pangilinan J."/>
            <person name="Park H.-J."/>
            <person name="Ramirez L."/>
            <person name="Alfaro M."/>
            <person name="Sun H."/>
            <person name="Tritt A."/>
            <person name="Yoshinaga Y."/>
            <person name="Zwiers L.-H."/>
            <person name="Turgeon B."/>
            <person name="Goodwin S."/>
            <person name="Spatafora J."/>
            <person name="Crous P."/>
            <person name="Grigoriev I."/>
        </authorList>
    </citation>
    <scope>NUCLEOTIDE SEQUENCE</scope>
    <source>
        <strain evidence="3">ATCC 74209</strain>
    </source>
</reference>
<comment type="similarity">
    <text evidence="1">Belongs to the short-chain dehydrogenases/reductases (SDR) family.</text>
</comment>
<dbReference type="PANTHER" id="PTHR24320:SF272">
    <property type="entry name" value="NAD(P)-BINDING ROSSMANN-FOLD SUPERFAMILY PROTEIN"/>
    <property type="match status" value="1"/>
</dbReference>
<dbReference type="EMBL" id="ML994065">
    <property type="protein sequence ID" value="KAF2199628.1"/>
    <property type="molecule type" value="Genomic_DNA"/>
</dbReference>
<sequence length="334" mass="36524">MTSRYASAHTYTQGPGDARPTALRIIQDEKLADKLQDKVALITGCSSGIGIETARALKETGMRIFCAVRNLEKGQQALASILDPGRCELIHLDLNSLSSVRKCAEEIKQKTSQLNILITNAGIMACPEGRTEDGFERQFGTNYLAHFLLFHLLKPLLLSSATLEFGSRVVCVSSESHRQCPGINFENVNLENGEYTPPKAYAQSKLAVVYMANEIERRYGQRNLHGLALHPGGIETGLTRHIPPAFVKAMWAQLPGLKDYMKSPEQGAATQVWAAISTELEGKGGIYLEDCGIAGPCENPKNPLAPGYGEKTFDQEEEGKLWEICLKMVGVEGS</sequence>
<gene>
    <name evidence="3" type="ORF">GQ43DRAFT_111108</name>
</gene>
<dbReference type="SUPFAM" id="SSF51735">
    <property type="entry name" value="NAD(P)-binding Rossmann-fold domains"/>
    <property type="match status" value="1"/>
</dbReference>
<evidence type="ECO:0000256" key="1">
    <source>
        <dbReference type="ARBA" id="ARBA00006484"/>
    </source>
</evidence>
<dbReference type="GO" id="GO:0016491">
    <property type="term" value="F:oxidoreductase activity"/>
    <property type="evidence" value="ECO:0007669"/>
    <property type="project" value="UniProtKB-KW"/>
</dbReference>
<keyword evidence="4" id="KW-1185">Reference proteome</keyword>
<comment type="caution">
    <text evidence="3">The sequence shown here is derived from an EMBL/GenBank/DDBJ whole genome shotgun (WGS) entry which is preliminary data.</text>
</comment>
<evidence type="ECO:0000256" key="2">
    <source>
        <dbReference type="ARBA" id="ARBA00023002"/>
    </source>
</evidence>